<reference evidence="2" key="1">
    <citation type="submission" date="2023-10" db="EMBL/GenBank/DDBJ databases">
        <title>Genome assemblies of two species of porcelain crab, Petrolisthes cinctipes and Petrolisthes manimaculis (Anomura: Porcellanidae).</title>
        <authorList>
            <person name="Angst P."/>
        </authorList>
    </citation>
    <scope>NUCLEOTIDE SEQUENCE</scope>
    <source>
        <strain evidence="2">PB745_01</strain>
        <tissue evidence="2">Gill</tissue>
    </source>
</reference>
<feature type="compositionally biased region" description="Basic and acidic residues" evidence="1">
    <location>
        <begin position="118"/>
        <end position="127"/>
    </location>
</feature>
<comment type="caution">
    <text evidence="2">The sequence shown here is derived from an EMBL/GenBank/DDBJ whole genome shotgun (WGS) entry which is preliminary data.</text>
</comment>
<evidence type="ECO:0000313" key="3">
    <source>
        <dbReference type="Proteomes" id="UP001286313"/>
    </source>
</evidence>
<evidence type="ECO:0000313" key="2">
    <source>
        <dbReference type="EMBL" id="KAK3887328.1"/>
    </source>
</evidence>
<accession>A0AAE1GCX9</accession>
<name>A0AAE1GCX9_PETCI</name>
<organism evidence="2 3">
    <name type="scientific">Petrolisthes cinctipes</name>
    <name type="common">Flat porcelain crab</name>
    <dbReference type="NCBI Taxonomy" id="88211"/>
    <lineage>
        <taxon>Eukaryota</taxon>
        <taxon>Metazoa</taxon>
        <taxon>Ecdysozoa</taxon>
        <taxon>Arthropoda</taxon>
        <taxon>Crustacea</taxon>
        <taxon>Multicrustacea</taxon>
        <taxon>Malacostraca</taxon>
        <taxon>Eumalacostraca</taxon>
        <taxon>Eucarida</taxon>
        <taxon>Decapoda</taxon>
        <taxon>Pleocyemata</taxon>
        <taxon>Anomura</taxon>
        <taxon>Galatheoidea</taxon>
        <taxon>Porcellanidae</taxon>
        <taxon>Petrolisthes</taxon>
    </lineage>
</organism>
<dbReference type="EMBL" id="JAWQEG010000638">
    <property type="protein sequence ID" value="KAK3887328.1"/>
    <property type="molecule type" value="Genomic_DNA"/>
</dbReference>
<dbReference type="Proteomes" id="UP001286313">
    <property type="component" value="Unassembled WGS sequence"/>
</dbReference>
<evidence type="ECO:0000256" key="1">
    <source>
        <dbReference type="SAM" id="MobiDB-lite"/>
    </source>
</evidence>
<protein>
    <submittedName>
        <fullName evidence="2">Uncharacterized protein</fullName>
    </submittedName>
</protein>
<gene>
    <name evidence="2" type="ORF">Pcinc_008592</name>
</gene>
<feature type="region of interest" description="Disordered" evidence="1">
    <location>
        <begin position="118"/>
        <end position="159"/>
    </location>
</feature>
<dbReference type="AlphaFoldDB" id="A0AAE1GCX9"/>
<keyword evidence="3" id="KW-1185">Reference proteome</keyword>
<sequence>MKLAKLMMVKSVDSNGLSISDLILCCIQDEDSNMNLSSYPFGKAAKMARSSNTAMDSNACSNEQLSRKLKATRPNDVQVQFNKRSEVNAIERDEDEDADLSYGLYTDTVEKAVVRTDRANDKDEEIRSSINKKRKGKRRDALQRDSVASEDDFFDHGSRDDTTGIMSGYAANSTNSSNGHSFFREKDIKVRKDAEFTDDDMIIAVDNIAKLARRLMRQDKIKENVCQMIDAISESLMIPYPISYHEDPRQFGLSGNVVSRTISAVK</sequence>
<proteinExistence type="predicted"/>